<evidence type="ECO:0000256" key="2">
    <source>
        <dbReference type="ARBA" id="ARBA00009810"/>
    </source>
</evidence>
<evidence type="ECO:0000256" key="11">
    <source>
        <dbReference type="ARBA" id="ARBA00023136"/>
    </source>
</evidence>
<dbReference type="Pfam" id="PF00593">
    <property type="entry name" value="TonB_dep_Rec_b-barrel"/>
    <property type="match status" value="1"/>
</dbReference>
<dbReference type="Proteomes" id="UP001055093">
    <property type="component" value="Unassembled WGS sequence"/>
</dbReference>
<evidence type="ECO:0000259" key="17">
    <source>
        <dbReference type="Pfam" id="PF00593"/>
    </source>
</evidence>
<keyword evidence="11 14" id="KW-0472">Membrane</keyword>
<evidence type="ECO:0000256" key="7">
    <source>
        <dbReference type="ARBA" id="ARBA00022729"/>
    </source>
</evidence>
<dbReference type="InterPro" id="IPR000531">
    <property type="entry name" value="Beta-barrel_TonB"/>
</dbReference>
<name>A0ABQ4UTI6_9HYPH</name>
<evidence type="ECO:0000256" key="8">
    <source>
        <dbReference type="ARBA" id="ARBA00023004"/>
    </source>
</evidence>
<comment type="subcellular location">
    <subcellularLocation>
        <location evidence="1 14">Cell outer membrane</location>
        <topology evidence="1 14">Multi-pass membrane protein</topology>
    </subcellularLocation>
</comment>
<keyword evidence="8" id="KW-0408">Iron</keyword>
<evidence type="ECO:0000256" key="5">
    <source>
        <dbReference type="ARBA" id="ARBA00022496"/>
    </source>
</evidence>
<gene>
    <name evidence="19" type="primary">fhuA_1</name>
    <name evidence="19" type="ORF">BGCPKDLD_0584</name>
</gene>
<dbReference type="PANTHER" id="PTHR32552">
    <property type="entry name" value="FERRICHROME IRON RECEPTOR-RELATED"/>
    <property type="match status" value="1"/>
</dbReference>
<accession>A0ABQ4UTI6</accession>
<reference evidence="19" key="2">
    <citation type="submission" date="2021-08" db="EMBL/GenBank/DDBJ databases">
        <authorList>
            <person name="Tani A."/>
            <person name="Ola A."/>
            <person name="Ogura Y."/>
            <person name="Katsura K."/>
            <person name="Hayashi T."/>
        </authorList>
    </citation>
    <scope>NUCLEOTIDE SEQUENCE</scope>
    <source>
        <strain evidence="19">DSM 14458</strain>
    </source>
</reference>
<evidence type="ECO:0000313" key="20">
    <source>
        <dbReference type="Proteomes" id="UP001055093"/>
    </source>
</evidence>
<evidence type="ECO:0000256" key="14">
    <source>
        <dbReference type="PROSITE-ProRule" id="PRU01360"/>
    </source>
</evidence>
<feature type="domain" description="TonB-dependent receptor plug" evidence="18">
    <location>
        <begin position="87"/>
        <end position="190"/>
    </location>
</feature>
<dbReference type="InterPro" id="IPR037066">
    <property type="entry name" value="Plug_dom_sf"/>
</dbReference>
<evidence type="ECO:0000256" key="3">
    <source>
        <dbReference type="ARBA" id="ARBA00022448"/>
    </source>
</evidence>
<dbReference type="PROSITE" id="PS52016">
    <property type="entry name" value="TONB_DEPENDENT_REC_3"/>
    <property type="match status" value="1"/>
</dbReference>
<proteinExistence type="inferred from homology"/>
<dbReference type="SUPFAM" id="SSF56935">
    <property type="entry name" value="Porins"/>
    <property type="match status" value="1"/>
</dbReference>
<evidence type="ECO:0000256" key="4">
    <source>
        <dbReference type="ARBA" id="ARBA00022452"/>
    </source>
</evidence>
<reference evidence="19" key="1">
    <citation type="journal article" date="2021" name="Front. Microbiol.">
        <title>Comprehensive Comparative Genomics and Phenotyping of Methylobacterium Species.</title>
        <authorList>
            <person name="Alessa O."/>
            <person name="Ogura Y."/>
            <person name="Fujitani Y."/>
            <person name="Takami H."/>
            <person name="Hayashi T."/>
            <person name="Sahin N."/>
            <person name="Tani A."/>
        </authorList>
    </citation>
    <scope>NUCLEOTIDE SEQUENCE</scope>
    <source>
        <strain evidence="19">DSM 14458</strain>
    </source>
</reference>
<keyword evidence="10 15" id="KW-0798">TonB box</keyword>
<dbReference type="InterPro" id="IPR012910">
    <property type="entry name" value="Plug_dom"/>
</dbReference>
<keyword evidence="4 14" id="KW-1134">Transmembrane beta strand</keyword>
<organism evidence="19 20">
    <name type="scientific">Methylorubrum suomiense</name>
    <dbReference type="NCBI Taxonomy" id="144191"/>
    <lineage>
        <taxon>Bacteria</taxon>
        <taxon>Pseudomonadati</taxon>
        <taxon>Pseudomonadota</taxon>
        <taxon>Alphaproteobacteria</taxon>
        <taxon>Hyphomicrobiales</taxon>
        <taxon>Methylobacteriaceae</taxon>
        <taxon>Methylorubrum</taxon>
    </lineage>
</organism>
<evidence type="ECO:0000256" key="12">
    <source>
        <dbReference type="ARBA" id="ARBA00023170"/>
    </source>
</evidence>
<keyword evidence="5" id="KW-0410">Iron transport</keyword>
<protein>
    <submittedName>
        <fullName evidence="19">Ferrichrome outer membrane transporter/phage receptor</fullName>
    </submittedName>
</protein>
<evidence type="ECO:0000256" key="1">
    <source>
        <dbReference type="ARBA" id="ARBA00004571"/>
    </source>
</evidence>
<evidence type="ECO:0000256" key="15">
    <source>
        <dbReference type="RuleBase" id="RU003357"/>
    </source>
</evidence>
<evidence type="ECO:0000256" key="9">
    <source>
        <dbReference type="ARBA" id="ARBA00023065"/>
    </source>
</evidence>
<evidence type="ECO:0000256" key="6">
    <source>
        <dbReference type="ARBA" id="ARBA00022692"/>
    </source>
</evidence>
<keyword evidence="9" id="KW-0406">Ion transport</keyword>
<dbReference type="CDD" id="cd01347">
    <property type="entry name" value="ligand_gated_channel"/>
    <property type="match status" value="1"/>
</dbReference>
<keyword evidence="6 14" id="KW-0812">Transmembrane</keyword>
<dbReference type="Gene3D" id="2.170.130.10">
    <property type="entry name" value="TonB-dependent receptor, plug domain"/>
    <property type="match status" value="1"/>
</dbReference>
<dbReference type="NCBIfam" id="TIGR01783">
    <property type="entry name" value="TonB-siderophor"/>
    <property type="match status" value="1"/>
</dbReference>
<sequence length="736" mass="79471">MPASTRHHAPAHLAALLVASTALTSPALAQQASTSLETITVESGAKLTEGPALGNGAVTSGGGGGPSGVVGYTAQISPTATKTNTPLIETPQSVTVVTREQLNDRNVQTVTEALGYVAGASSNVFGFDPRFDSFYVRGFDLTYNGIFRDGLRQIGSSLTLPRIEPYGLEAATILRGPASGLFGLGSPGGIVDATTKRPLFTPFGEVQFQGGNYNRFQGNFDLGGPVEGSDGTMAYRITGIRRQADTFLPGAIDDRTYIAPAFTWKPSADTTLTFLGEYQENKLPGNPAFFNENGRITRLYSGDPALTDFKQRQGRIGYAFEHRFSPDLVFRQNARYYGVANSYAYVQINSLNDARTLANRGTGFLKEQLNQVTLDNQIEAHLATGPVQHTLLAGVDYAHYDFNTRSGFGVAPDLDLLTLNYGRQPITAPPLGPRNFQSQDQVGVYLQDQAKLDRFILTLSGRHDWVFQTNRAEGTPGTQPQDDRAFTGRAGLSYLLAPGLVPYASYATTFAPQIGFDAAKRAFKPTTGDQIEAGVKYLIPNTNIQANVAGFDIVQSSVLRTDPNNLTAQIASGAVRSRGFEMELIANFAPGTNLTLAYTHLDLRYLRQSTPDPNDSTRLIDISGNALSGIPGDTFSAFGTYLFPPASPLAGLTIGGGTRFTTHSFGNELNTFRNPTVTLFDALVAYDFAAIDPKYKGFRAQINGYNVLDRNYYNCQAGYCYRGAPATVIGSLIYRW</sequence>
<dbReference type="RefSeq" id="WP_137830439.1">
    <property type="nucleotide sequence ID" value="NZ_BPRE01000001.1"/>
</dbReference>
<feature type="domain" description="TonB-dependent receptor-like beta-barrel" evidence="17">
    <location>
        <begin position="264"/>
        <end position="707"/>
    </location>
</feature>
<evidence type="ECO:0000256" key="13">
    <source>
        <dbReference type="ARBA" id="ARBA00023237"/>
    </source>
</evidence>
<dbReference type="InterPro" id="IPR036942">
    <property type="entry name" value="Beta-barrel_TonB_sf"/>
</dbReference>
<keyword evidence="20" id="KW-1185">Reference proteome</keyword>
<comment type="similarity">
    <text evidence="2 14 15">Belongs to the TonB-dependent receptor family.</text>
</comment>
<dbReference type="EMBL" id="BPRE01000001">
    <property type="protein sequence ID" value="GJE74017.1"/>
    <property type="molecule type" value="Genomic_DNA"/>
</dbReference>
<keyword evidence="12 19" id="KW-0675">Receptor</keyword>
<dbReference type="PANTHER" id="PTHR32552:SF68">
    <property type="entry name" value="FERRICHROME OUTER MEMBRANE TRANSPORTER_PHAGE RECEPTOR"/>
    <property type="match status" value="1"/>
</dbReference>
<keyword evidence="3 14" id="KW-0813">Transport</keyword>
<evidence type="ECO:0000259" key="18">
    <source>
        <dbReference type="Pfam" id="PF07715"/>
    </source>
</evidence>
<evidence type="ECO:0000256" key="10">
    <source>
        <dbReference type="ARBA" id="ARBA00023077"/>
    </source>
</evidence>
<evidence type="ECO:0000313" key="19">
    <source>
        <dbReference type="EMBL" id="GJE74017.1"/>
    </source>
</evidence>
<feature type="chain" id="PRO_5046262977" evidence="16">
    <location>
        <begin position="30"/>
        <end position="736"/>
    </location>
</feature>
<dbReference type="InterPro" id="IPR039426">
    <property type="entry name" value="TonB-dep_rcpt-like"/>
</dbReference>
<keyword evidence="7 16" id="KW-0732">Signal</keyword>
<feature type="signal peptide" evidence="16">
    <location>
        <begin position="1"/>
        <end position="29"/>
    </location>
</feature>
<dbReference type="Pfam" id="PF07715">
    <property type="entry name" value="Plug"/>
    <property type="match status" value="1"/>
</dbReference>
<dbReference type="Gene3D" id="2.40.170.20">
    <property type="entry name" value="TonB-dependent receptor, beta-barrel domain"/>
    <property type="match status" value="1"/>
</dbReference>
<evidence type="ECO:0000256" key="16">
    <source>
        <dbReference type="SAM" id="SignalP"/>
    </source>
</evidence>
<keyword evidence="13 14" id="KW-0998">Cell outer membrane</keyword>
<comment type="caution">
    <text evidence="19">The sequence shown here is derived from an EMBL/GenBank/DDBJ whole genome shotgun (WGS) entry which is preliminary data.</text>
</comment>
<dbReference type="InterPro" id="IPR010105">
    <property type="entry name" value="TonB_sidphr_rcpt"/>
</dbReference>